<evidence type="ECO:0000313" key="1">
    <source>
        <dbReference type="EMBL" id="GIY73146.1"/>
    </source>
</evidence>
<dbReference type="AlphaFoldDB" id="A0AAV4VRN2"/>
<evidence type="ECO:0000313" key="2">
    <source>
        <dbReference type="Proteomes" id="UP001054945"/>
    </source>
</evidence>
<sequence>MQFRWPWKHVTRNTNECAFWSGFYEWPGVMADKIKALGNNLAAVEFMAAQGNGKPLKQVLRMEQGEEGSPALSFPFTVFAA</sequence>
<dbReference type="EMBL" id="BPLR01015038">
    <property type="protein sequence ID" value="GIY73146.1"/>
    <property type="molecule type" value="Genomic_DNA"/>
</dbReference>
<organism evidence="1 2">
    <name type="scientific">Caerostris extrusa</name>
    <name type="common">Bark spider</name>
    <name type="synonym">Caerostris bankana</name>
    <dbReference type="NCBI Taxonomy" id="172846"/>
    <lineage>
        <taxon>Eukaryota</taxon>
        <taxon>Metazoa</taxon>
        <taxon>Ecdysozoa</taxon>
        <taxon>Arthropoda</taxon>
        <taxon>Chelicerata</taxon>
        <taxon>Arachnida</taxon>
        <taxon>Araneae</taxon>
        <taxon>Araneomorphae</taxon>
        <taxon>Entelegynae</taxon>
        <taxon>Araneoidea</taxon>
        <taxon>Araneidae</taxon>
        <taxon>Caerostris</taxon>
    </lineage>
</organism>
<dbReference type="Proteomes" id="UP001054945">
    <property type="component" value="Unassembled WGS sequence"/>
</dbReference>
<comment type="caution">
    <text evidence="1">The sequence shown here is derived from an EMBL/GenBank/DDBJ whole genome shotgun (WGS) entry which is preliminary data.</text>
</comment>
<reference evidence="1 2" key="1">
    <citation type="submission" date="2021-06" db="EMBL/GenBank/DDBJ databases">
        <title>Caerostris extrusa draft genome.</title>
        <authorList>
            <person name="Kono N."/>
            <person name="Arakawa K."/>
        </authorList>
    </citation>
    <scope>NUCLEOTIDE SEQUENCE [LARGE SCALE GENOMIC DNA]</scope>
</reference>
<accession>A0AAV4VRN2</accession>
<name>A0AAV4VRN2_CAEEX</name>
<protein>
    <submittedName>
        <fullName evidence="1">Uncharacterized protein</fullName>
    </submittedName>
</protein>
<proteinExistence type="predicted"/>
<keyword evidence="2" id="KW-1185">Reference proteome</keyword>
<gene>
    <name evidence="1" type="ORF">CEXT_187281</name>
</gene>